<protein>
    <recommendedName>
        <fullName evidence="3">Amidohydrolase</fullName>
    </recommendedName>
</protein>
<proteinExistence type="predicted"/>
<sequence length="80" mass="9042">MTFDDLPGPVCDCHIHDFGPFAPAPPAQYWADWHGCRQSFTCHACLTAIADRFPRQQPITCTGCGDTFTEIKPYLTWRPL</sequence>
<organism evidence="1 2">
    <name type="scientific">Nocardia higoensis</name>
    <dbReference type="NCBI Taxonomy" id="228599"/>
    <lineage>
        <taxon>Bacteria</taxon>
        <taxon>Bacillati</taxon>
        <taxon>Actinomycetota</taxon>
        <taxon>Actinomycetes</taxon>
        <taxon>Mycobacteriales</taxon>
        <taxon>Nocardiaceae</taxon>
        <taxon>Nocardia</taxon>
    </lineage>
</organism>
<comment type="caution">
    <text evidence="1">The sequence shown here is derived from an EMBL/GenBank/DDBJ whole genome shotgun (WGS) entry which is preliminary data.</text>
</comment>
<dbReference type="RefSeq" id="WP_195004987.1">
    <property type="nucleotide sequence ID" value="NZ_JADLQN010000010.1"/>
</dbReference>
<evidence type="ECO:0000313" key="1">
    <source>
        <dbReference type="EMBL" id="MBF6358148.1"/>
    </source>
</evidence>
<name>A0ABS0DI59_9NOCA</name>
<evidence type="ECO:0000313" key="2">
    <source>
        <dbReference type="Proteomes" id="UP000707731"/>
    </source>
</evidence>
<accession>A0ABS0DI59</accession>
<dbReference type="EMBL" id="JADLQN010000010">
    <property type="protein sequence ID" value="MBF6358148.1"/>
    <property type="molecule type" value="Genomic_DNA"/>
</dbReference>
<reference evidence="1 2" key="1">
    <citation type="submission" date="2020-10" db="EMBL/GenBank/DDBJ databases">
        <title>Identification of Nocardia species via Next-generation sequencing and recognition of intraspecies genetic diversity.</title>
        <authorList>
            <person name="Li P."/>
            <person name="Li P."/>
            <person name="Lu B."/>
        </authorList>
    </citation>
    <scope>NUCLEOTIDE SEQUENCE [LARGE SCALE GENOMIC DNA]</scope>
    <source>
        <strain evidence="1 2">BJ06-0143</strain>
    </source>
</reference>
<keyword evidence="2" id="KW-1185">Reference proteome</keyword>
<evidence type="ECO:0008006" key="3">
    <source>
        <dbReference type="Google" id="ProtNLM"/>
    </source>
</evidence>
<dbReference type="Proteomes" id="UP000707731">
    <property type="component" value="Unassembled WGS sequence"/>
</dbReference>
<gene>
    <name evidence="1" type="ORF">IU449_26995</name>
</gene>